<dbReference type="RefSeq" id="WP_400879950.1">
    <property type="nucleotide sequence ID" value="NZ_JBIWXY010000001.1"/>
</dbReference>
<keyword evidence="2" id="KW-1185">Reference proteome</keyword>
<proteinExistence type="predicted"/>
<evidence type="ECO:0000313" key="2">
    <source>
        <dbReference type="Proteomes" id="UP001617669"/>
    </source>
</evidence>
<accession>A0ABW8GJI5</accession>
<evidence type="ECO:0000313" key="1">
    <source>
        <dbReference type="EMBL" id="MFJ5445525.1"/>
    </source>
</evidence>
<comment type="caution">
    <text evidence="1">The sequence shown here is derived from an EMBL/GenBank/DDBJ whole genome shotgun (WGS) entry which is preliminary data.</text>
</comment>
<reference evidence="1 2" key="1">
    <citation type="submission" date="2024-11" db="EMBL/GenBank/DDBJ databases">
        <authorList>
            <person name="Kaparullina E.N."/>
            <person name="Delegan Y.A."/>
            <person name="Doronina N.V."/>
        </authorList>
    </citation>
    <scope>NUCLEOTIDE SEQUENCE [LARGE SCALE GENOMIC DNA]</scope>
    <source>
        <strain evidence="1 2">7sh_L</strain>
    </source>
</reference>
<dbReference type="EMBL" id="JBIWXY010000001">
    <property type="protein sequence ID" value="MFJ5445525.1"/>
    <property type="molecule type" value="Genomic_DNA"/>
</dbReference>
<protein>
    <submittedName>
        <fullName evidence="1">Uncharacterized protein</fullName>
    </submittedName>
</protein>
<organism evidence="1 2">
    <name type="scientific">Methylobacillus methanolivorans</name>
    <dbReference type="NCBI Taxonomy" id="1848927"/>
    <lineage>
        <taxon>Bacteria</taxon>
        <taxon>Pseudomonadati</taxon>
        <taxon>Pseudomonadota</taxon>
        <taxon>Betaproteobacteria</taxon>
        <taxon>Nitrosomonadales</taxon>
        <taxon>Methylophilaceae</taxon>
        <taxon>Methylobacillus</taxon>
    </lineage>
</organism>
<sequence>MADNQKKDNKTNLVILDRPMISVETTEYKEVRITVIGMDGAMENIRQQELLFPLECAEQVAQFLLQLAVKQ</sequence>
<name>A0ABW8GJI5_9PROT</name>
<dbReference type="Proteomes" id="UP001617669">
    <property type="component" value="Unassembled WGS sequence"/>
</dbReference>
<gene>
    <name evidence="1" type="ORF">ACIKP9_04720</name>
</gene>